<dbReference type="Proteomes" id="UP000011087">
    <property type="component" value="Unassembled WGS sequence"/>
</dbReference>
<dbReference type="AlphaFoldDB" id="L1K1F0"/>
<evidence type="ECO:0000313" key="4">
    <source>
        <dbReference type="Proteomes" id="UP000011087"/>
    </source>
</evidence>
<dbReference type="HOGENOM" id="CLU_017183_0_0_1"/>
<dbReference type="GeneID" id="17311096"/>
<protein>
    <submittedName>
        <fullName evidence="2 3">Uncharacterized protein</fullName>
    </submittedName>
</protein>
<evidence type="ECO:0000313" key="3">
    <source>
        <dbReference type="EnsemblProtists" id="EKX54379"/>
    </source>
</evidence>
<sequence length="845" mass="97039">MPYLVMDWCHQSFRAKDSRGMRFSPEVLSFASTILNVCDGSTFRLLSGPGNKYTRNFHSDQALHNLPLPSISTLHKLQSADMKTRDLNKSRICSEVLHDYGEMNFNLVEGIHVLAMDKTMINAGFCKQFEDCEADLGGVTGKTMDLCERLEMRQRRLARLCLEGTTAESIQEHVIGLLKTDLDHINERKSTTERDYKKIRDKYVAKMISNNADTRRNVSNEVRFTPHQLYMAGVIEGCSQIQTQVPQLIDRLNNYISTATPSEDERRSIQDELNVYNDLYYKTAIAELAEDAICVVAQDGQKHMPPAPVYIGFAHKSLCSKDGKDIFLAVTNEAWKRGVNFNVWSFDGEFACIYRYFYQDKPSTFIQEVKAINKTATSMEYRHLCTSISAYISGIFKFEPPISEHDIESECTLDHPDEYDGDDLSSLPITPQQGIVHMDVAEMREIKQFVLQLRQNQAIWQVQKEKTLRCHTRKRPRATLKEMFCRFQIFCRRYGYEEVLSLAKHNEEGGETFTPWEMERRIADGLNDFDEHKIRFKFDEWLSNPVLSPITNKLLFFSPCINHLLKNVRHSIGSGKSQSSSTEAQIWHKAYSDIAKKNPAWMTQMEVDGTADPQSVDIMLKMFSDKAISLLKAEGHEATARMAEAMSGLHKAFDERGLKVSERIRLVQEGRRWLLEGIDWTSVSQKHVKGLSSVTFEGFIVAIDTHLQVQQYVRDKNHALGDRDYDFNSRTLCTDSVENLWSLIGHLNKKDFLRKFNQACIELSKKVDPNLPFVYEHSKKRIVLSKPHDREAFNARDGSDNDVEPHNSTQKNNRKRVYAKSGQWDEGLTGNMQRFRGLRSIAGCK</sequence>
<name>L1K1F0_GUITC</name>
<keyword evidence="4" id="KW-1185">Reference proteome</keyword>
<dbReference type="EMBL" id="JH992967">
    <property type="protein sequence ID" value="EKX54379.1"/>
    <property type="molecule type" value="Genomic_DNA"/>
</dbReference>
<evidence type="ECO:0000313" key="2">
    <source>
        <dbReference type="EMBL" id="EKX54379.1"/>
    </source>
</evidence>
<organism evidence="2">
    <name type="scientific">Guillardia theta (strain CCMP2712)</name>
    <name type="common">Cryptophyte</name>
    <dbReference type="NCBI Taxonomy" id="905079"/>
    <lineage>
        <taxon>Eukaryota</taxon>
        <taxon>Cryptophyceae</taxon>
        <taxon>Pyrenomonadales</taxon>
        <taxon>Geminigeraceae</taxon>
        <taxon>Guillardia</taxon>
    </lineage>
</organism>
<evidence type="ECO:0000256" key="1">
    <source>
        <dbReference type="SAM" id="MobiDB-lite"/>
    </source>
</evidence>
<dbReference type="EnsemblProtists" id="EKX54379">
    <property type="protein sequence ID" value="EKX54379"/>
    <property type="gene ID" value="GUITHDRAFT_99861"/>
</dbReference>
<reference evidence="3" key="3">
    <citation type="submission" date="2016-03" db="UniProtKB">
        <authorList>
            <consortium name="EnsemblProtists"/>
        </authorList>
    </citation>
    <scope>IDENTIFICATION</scope>
</reference>
<dbReference type="KEGG" id="gtt:GUITHDRAFT_99861"/>
<dbReference type="PaxDb" id="55529-EKX54379"/>
<proteinExistence type="predicted"/>
<accession>L1K1F0</accession>
<gene>
    <name evidence="2" type="ORF">GUITHDRAFT_99861</name>
</gene>
<feature type="region of interest" description="Disordered" evidence="1">
    <location>
        <begin position="790"/>
        <end position="817"/>
    </location>
</feature>
<reference evidence="2 4" key="1">
    <citation type="journal article" date="2012" name="Nature">
        <title>Algal genomes reveal evolutionary mosaicism and the fate of nucleomorphs.</title>
        <authorList>
            <consortium name="DOE Joint Genome Institute"/>
            <person name="Curtis B.A."/>
            <person name="Tanifuji G."/>
            <person name="Burki F."/>
            <person name="Gruber A."/>
            <person name="Irimia M."/>
            <person name="Maruyama S."/>
            <person name="Arias M.C."/>
            <person name="Ball S.G."/>
            <person name="Gile G.H."/>
            <person name="Hirakawa Y."/>
            <person name="Hopkins J.F."/>
            <person name="Kuo A."/>
            <person name="Rensing S.A."/>
            <person name="Schmutz J."/>
            <person name="Symeonidi A."/>
            <person name="Elias M."/>
            <person name="Eveleigh R.J."/>
            <person name="Herman E.K."/>
            <person name="Klute M.J."/>
            <person name="Nakayama T."/>
            <person name="Obornik M."/>
            <person name="Reyes-Prieto A."/>
            <person name="Armbrust E.V."/>
            <person name="Aves S.J."/>
            <person name="Beiko R.G."/>
            <person name="Coutinho P."/>
            <person name="Dacks J.B."/>
            <person name="Durnford D.G."/>
            <person name="Fast N.M."/>
            <person name="Green B.R."/>
            <person name="Grisdale C.J."/>
            <person name="Hempel F."/>
            <person name="Henrissat B."/>
            <person name="Hoppner M.P."/>
            <person name="Ishida K."/>
            <person name="Kim E."/>
            <person name="Koreny L."/>
            <person name="Kroth P.G."/>
            <person name="Liu Y."/>
            <person name="Malik S.B."/>
            <person name="Maier U.G."/>
            <person name="McRose D."/>
            <person name="Mock T."/>
            <person name="Neilson J.A."/>
            <person name="Onodera N.T."/>
            <person name="Poole A.M."/>
            <person name="Pritham E.J."/>
            <person name="Richards T.A."/>
            <person name="Rocap G."/>
            <person name="Roy S.W."/>
            <person name="Sarai C."/>
            <person name="Schaack S."/>
            <person name="Shirato S."/>
            <person name="Slamovits C.H."/>
            <person name="Spencer D.F."/>
            <person name="Suzuki S."/>
            <person name="Worden A.Z."/>
            <person name="Zauner S."/>
            <person name="Barry K."/>
            <person name="Bell C."/>
            <person name="Bharti A.K."/>
            <person name="Crow J.A."/>
            <person name="Grimwood J."/>
            <person name="Kramer R."/>
            <person name="Lindquist E."/>
            <person name="Lucas S."/>
            <person name="Salamov A."/>
            <person name="McFadden G.I."/>
            <person name="Lane C.E."/>
            <person name="Keeling P.J."/>
            <person name="Gray M.W."/>
            <person name="Grigoriev I.V."/>
            <person name="Archibald J.M."/>
        </authorList>
    </citation>
    <scope>NUCLEOTIDE SEQUENCE</scope>
    <source>
        <strain evidence="2 4">CCMP2712</strain>
    </source>
</reference>
<feature type="compositionally biased region" description="Basic and acidic residues" evidence="1">
    <location>
        <begin position="790"/>
        <end position="805"/>
    </location>
</feature>
<dbReference type="RefSeq" id="XP_005841359.1">
    <property type="nucleotide sequence ID" value="XM_005841302.1"/>
</dbReference>
<reference evidence="4" key="2">
    <citation type="submission" date="2012-11" db="EMBL/GenBank/DDBJ databases">
        <authorList>
            <person name="Kuo A."/>
            <person name="Curtis B.A."/>
            <person name="Tanifuji G."/>
            <person name="Burki F."/>
            <person name="Gruber A."/>
            <person name="Irimia M."/>
            <person name="Maruyama S."/>
            <person name="Arias M.C."/>
            <person name="Ball S.G."/>
            <person name="Gile G.H."/>
            <person name="Hirakawa Y."/>
            <person name="Hopkins J.F."/>
            <person name="Rensing S.A."/>
            <person name="Schmutz J."/>
            <person name="Symeonidi A."/>
            <person name="Elias M."/>
            <person name="Eveleigh R.J."/>
            <person name="Herman E.K."/>
            <person name="Klute M.J."/>
            <person name="Nakayama T."/>
            <person name="Obornik M."/>
            <person name="Reyes-Prieto A."/>
            <person name="Armbrust E.V."/>
            <person name="Aves S.J."/>
            <person name="Beiko R.G."/>
            <person name="Coutinho P."/>
            <person name="Dacks J.B."/>
            <person name="Durnford D.G."/>
            <person name="Fast N.M."/>
            <person name="Green B.R."/>
            <person name="Grisdale C."/>
            <person name="Hempe F."/>
            <person name="Henrissat B."/>
            <person name="Hoppner M.P."/>
            <person name="Ishida K.-I."/>
            <person name="Kim E."/>
            <person name="Koreny L."/>
            <person name="Kroth P.G."/>
            <person name="Liu Y."/>
            <person name="Malik S.-B."/>
            <person name="Maier U.G."/>
            <person name="McRose D."/>
            <person name="Mock T."/>
            <person name="Neilson J.A."/>
            <person name="Onodera N.T."/>
            <person name="Poole A.M."/>
            <person name="Pritham E.J."/>
            <person name="Richards T.A."/>
            <person name="Rocap G."/>
            <person name="Roy S.W."/>
            <person name="Sarai C."/>
            <person name="Schaack S."/>
            <person name="Shirato S."/>
            <person name="Slamovits C.H."/>
            <person name="Spencer D.F."/>
            <person name="Suzuki S."/>
            <person name="Worden A.Z."/>
            <person name="Zauner S."/>
            <person name="Barry K."/>
            <person name="Bell C."/>
            <person name="Bharti A.K."/>
            <person name="Crow J.A."/>
            <person name="Grimwood J."/>
            <person name="Kramer R."/>
            <person name="Lindquist E."/>
            <person name="Lucas S."/>
            <person name="Salamov A."/>
            <person name="McFadden G.I."/>
            <person name="Lane C.E."/>
            <person name="Keeling P.J."/>
            <person name="Gray M.W."/>
            <person name="Grigoriev I.V."/>
            <person name="Archibald J.M."/>
        </authorList>
    </citation>
    <scope>NUCLEOTIDE SEQUENCE</scope>
    <source>
        <strain evidence="4">CCMP2712</strain>
    </source>
</reference>